<dbReference type="RefSeq" id="XP_025514285.1">
    <property type="nucleotide sequence ID" value="XM_025663450.1"/>
</dbReference>
<keyword evidence="2" id="KW-1185">Reference proteome</keyword>
<gene>
    <name evidence="1" type="ORF">BO85DRAFT_48738</name>
</gene>
<evidence type="ECO:0000313" key="1">
    <source>
        <dbReference type="EMBL" id="RAH56363.1"/>
    </source>
</evidence>
<dbReference type="EMBL" id="KZ825065">
    <property type="protein sequence ID" value="RAH56363.1"/>
    <property type="molecule type" value="Genomic_DNA"/>
</dbReference>
<proteinExistence type="predicted"/>
<dbReference type="GeneID" id="37166852"/>
<reference evidence="1 2" key="1">
    <citation type="submission" date="2018-02" db="EMBL/GenBank/DDBJ databases">
        <title>The genomes of Aspergillus section Nigri reveals drivers in fungal speciation.</title>
        <authorList>
            <consortium name="DOE Joint Genome Institute"/>
            <person name="Vesth T.C."/>
            <person name="Nybo J."/>
            <person name="Theobald S."/>
            <person name="Brandl J."/>
            <person name="Frisvad J.C."/>
            <person name="Nielsen K.F."/>
            <person name="Lyhne E.K."/>
            <person name="Kogle M.E."/>
            <person name="Kuo A."/>
            <person name="Riley R."/>
            <person name="Clum A."/>
            <person name="Nolan M."/>
            <person name="Lipzen A."/>
            <person name="Salamov A."/>
            <person name="Henrissat B."/>
            <person name="Wiebenga A."/>
            <person name="De vries R.P."/>
            <person name="Grigoriev I.V."/>
            <person name="Mortensen U.H."/>
            <person name="Andersen M.R."/>
            <person name="Baker S.E."/>
        </authorList>
    </citation>
    <scope>NUCLEOTIDE SEQUENCE [LARGE SCALE GENOMIC DNA]</scope>
    <source>
        <strain evidence="1 2">CBS 112811</strain>
    </source>
</reference>
<name>A0A8G1VN50_9EURO</name>
<dbReference type="AlphaFoldDB" id="A0A8G1VN50"/>
<sequence length="90" mass="9618">MRPKPTATWHSNAVALTSAVRACRFPSTRLLHSQPCRGGSILSRSFGSLVTRNSSVSGTASNICNCYTTCSLFATIGDHPIHEDSKSFCG</sequence>
<accession>A0A8G1VN50</accession>
<organism evidence="1 2">
    <name type="scientific">Aspergillus piperis CBS 112811</name>
    <dbReference type="NCBI Taxonomy" id="1448313"/>
    <lineage>
        <taxon>Eukaryota</taxon>
        <taxon>Fungi</taxon>
        <taxon>Dikarya</taxon>
        <taxon>Ascomycota</taxon>
        <taxon>Pezizomycotina</taxon>
        <taxon>Eurotiomycetes</taxon>
        <taxon>Eurotiomycetidae</taxon>
        <taxon>Eurotiales</taxon>
        <taxon>Aspergillaceae</taxon>
        <taxon>Aspergillus</taxon>
        <taxon>Aspergillus subgen. Circumdati</taxon>
    </lineage>
</organism>
<protein>
    <submittedName>
        <fullName evidence="1">Uncharacterized protein</fullName>
    </submittedName>
</protein>
<dbReference type="Proteomes" id="UP000249526">
    <property type="component" value="Unassembled WGS sequence"/>
</dbReference>
<evidence type="ECO:0000313" key="2">
    <source>
        <dbReference type="Proteomes" id="UP000249526"/>
    </source>
</evidence>